<proteinExistence type="predicted"/>
<dbReference type="Gene3D" id="3.10.450.50">
    <property type="match status" value="1"/>
</dbReference>
<organism evidence="2 3">
    <name type="scientific">Lysobacter silvisoli</name>
    <dbReference type="NCBI Taxonomy" id="2293254"/>
    <lineage>
        <taxon>Bacteria</taxon>
        <taxon>Pseudomonadati</taxon>
        <taxon>Pseudomonadota</taxon>
        <taxon>Gammaproteobacteria</taxon>
        <taxon>Lysobacterales</taxon>
        <taxon>Lysobacteraceae</taxon>
        <taxon>Lysobacter</taxon>
    </lineage>
</organism>
<keyword evidence="3" id="KW-1185">Reference proteome</keyword>
<evidence type="ECO:0000259" key="1">
    <source>
        <dbReference type="Pfam" id="PF14534"/>
    </source>
</evidence>
<reference evidence="2 3" key="1">
    <citation type="submission" date="2018-08" db="EMBL/GenBank/DDBJ databases">
        <title>Lysobacter sp. zong2l5, whole genome shotgun sequence.</title>
        <authorList>
            <person name="Zhang X."/>
            <person name="Feng G."/>
            <person name="Zhu H."/>
        </authorList>
    </citation>
    <scope>NUCLEOTIDE SEQUENCE [LARGE SCALE GENOMIC DNA]</scope>
    <source>
        <strain evidence="3">zong2l5</strain>
    </source>
</reference>
<accession>A0A371K414</accession>
<name>A0A371K414_9GAMM</name>
<evidence type="ECO:0000313" key="3">
    <source>
        <dbReference type="Proteomes" id="UP000264492"/>
    </source>
</evidence>
<comment type="caution">
    <text evidence="2">The sequence shown here is derived from an EMBL/GenBank/DDBJ whole genome shotgun (WGS) entry which is preliminary data.</text>
</comment>
<dbReference type="Proteomes" id="UP000264492">
    <property type="component" value="Unassembled WGS sequence"/>
</dbReference>
<dbReference type="Pfam" id="PF14534">
    <property type="entry name" value="DUF4440"/>
    <property type="match status" value="1"/>
</dbReference>
<dbReference type="RefSeq" id="WP_115858049.1">
    <property type="nucleotide sequence ID" value="NZ_QTSU01000001.1"/>
</dbReference>
<sequence length="156" mass="16825">MTTRTRTAIAVSRPRGAALWLCALALAALLGGCSRQAPEQRLRDSLGQLQQAMESRDLEGLQAALAEDFVGPEGLDRKGARALAMISFRRYHDVGVNLGPAEIDIQGDRATVSFSAALTGGAGVLPDAAQLYEVRTGWRDSDGQWRMTSAEWTPRL</sequence>
<dbReference type="AlphaFoldDB" id="A0A371K414"/>
<gene>
    <name evidence="2" type="ORF">DX914_05655</name>
</gene>
<feature type="domain" description="DUF4440" evidence="1">
    <location>
        <begin position="47"/>
        <end position="147"/>
    </location>
</feature>
<evidence type="ECO:0000313" key="2">
    <source>
        <dbReference type="EMBL" id="RDZ28610.1"/>
    </source>
</evidence>
<dbReference type="InterPro" id="IPR032710">
    <property type="entry name" value="NTF2-like_dom_sf"/>
</dbReference>
<dbReference type="EMBL" id="QTSU01000001">
    <property type="protein sequence ID" value="RDZ28610.1"/>
    <property type="molecule type" value="Genomic_DNA"/>
</dbReference>
<dbReference type="PROSITE" id="PS51257">
    <property type="entry name" value="PROKAR_LIPOPROTEIN"/>
    <property type="match status" value="1"/>
</dbReference>
<dbReference type="InterPro" id="IPR027843">
    <property type="entry name" value="DUF4440"/>
</dbReference>
<dbReference type="SUPFAM" id="SSF54427">
    <property type="entry name" value="NTF2-like"/>
    <property type="match status" value="1"/>
</dbReference>
<protein>
    <submittedName>
        <fullName evidence="2">Nuclear transport factor 2 family protein</fullName>
    </submittedName>
</protein>